<dbReference type="InterPro" id="IPR006311">
    <property type="entry name" value="TAT_signal"/>
</dbReference>
<dbReference type="InterPro" id="IPR000674">
    <property type="entry name" value="Ald_Oxase/Xan_DH_a/b"/>
</dbReference>
<dbReference type="FunCoup" id="A0A2G4YWL3">
    <property type="interactions" value="75"/>
</dbReference>
<proteinExistence type="predicted"/>
<dbReference type="PROSITE" id="PS51318">
    <property type="entry name" value="TAT"/>
    <property type="match status" value="1"/>
</dbReference>
<gene>
    <name evidence="2" type="ORF">CRD36_00185</name>
</gene>
<dbReference type="PIRSF" id="PIRSF036389">
    <property type="entry name" value="IOR_B"/>
    <property type="match status" value="1"/>
</dbReference>
<dbReference type="Gene3D" id="3.30.365.10">
    <property type="entry name" value="Aldehyde oxidase/xanthine dehydrogenase, molybdopterin binding domain"/>
    <property type="match status" value="4"/>
</dbReference>
<dbReference type="Gene3D" id="3.90.1170.50">
    <property type="entry name" value="Aldehyde oxidase/xanthine dehydrogenase, a/b hammerhead"/>
    <property type="match status" value="1"/>
</dbReference>
<dbReference type="Pfam" id="PF20256">
    <property type="entry name" value="MoCoBD_2"/>
    <property type="match status" value="2"/>
</dbReference>
<protein>
    <submittedName>
        <fullName evidence="2">Isoquinoline 1-oxidoreductase</fullName>
    </submittedName>
</protein>
<dbReference type="InterPro" id="IPR008274">
    <property type="entry name" value="AldOxase/xan_DH_MoCoBD1"/>
</dbReference>
<dbReference type="PANTHER" id="PTHR47495:SF3">
    <property type="entry name" value="BLR6219 PROTEIN"/>
    <property type="match status" value="1"/>
</dbReference>
<dbReference type="InterPro" id="IPR046867">
    <property type="entry name" value="AldOxase/xan_DH_MoCoBD2"/>
</dbReference>
<dbReference type="SUPFAM" id="SSF54665">
    <property type="entry name" value="CO dehydrogenase molybdoprotein N-domain-like"/>
    <property type="match status" value="1"/>
</dbReference>
<feature type="domain" description="Aldehyde oxidase/xanthine dehydrogenase a/b hammerhead" evidence="1">
    <location>
        <begin position="207"/>
        <end position="294"/>
    </location>
</feature>
<comment type="caution">
    <text evidence="2">The sequence shown here is derived from an EMBL/GenBank/DDBJ whole genome shotgun (WGS) entry which is preliminary data.</text>
</comment>
<dbReference type="InterPro" id="IPR012368">
    <property type="entry name" value="OxRdtase_Mopterin-bd_su_IorB"/>
</dbReference>
<name>A0A2G4YWL3_9PROT</name>
<sequence>MSLAVNIKMDRRFFLKVSGMVGAGLVLAFGLNGKAKAASSEGRPELNTYIRIAPDGSIFIYSKNPEIGQGIKTALPMIIAEELDADWDDVTVEQSPIDKMLFGRQNAGGSRSVASNWNTMRTAGATARHMLIEAAAIEWRVPAEECTTENSHVLHAKTGQKISYGNLATKAAALAVPPENAVKFKDRQDYKILGKRIVGVDNHAMVTGQPLFGIDQVLPGMLYAVYEKCPAVGGGVDSANLDEVRKLPGVKYAFILAGNGNVMELKPGVAIVATTTWAAFQAKKQLKVKWNESNASKDSLSSLIKQAQLIKTQPAEKTLYEKGDVDAAMADSAKSIDALYSFQFAAHATLEPQNCTAWYDNGAIEVWAPTQSPSRGLISVANTLGITEDKVTIHQTRAGGGFGRRLVNDPACEAAAISKYINAPVKLQWTREDDMAHDFYRVGGFHSFKGGIDQEGKIAFLQDHLITFSNNGEKPVIAGAPRQPSQLFPAQLLNNFRLDQSMLPLKARCGLLRAPWSCTAAWAVQSFLHEMAVAAGRDHLEFLLEIMGEPQWLPPKGLYGLNTGRAAAVIKLAAEKAGWGKQLPAGRALGLAFHFSHASYMAEIAEVSVSATKKITVHNVTVAADMGPVVNLSGAENQCQGAVIDGFSTMLGQEITIENGRIQQSNFDTYPLLRMPDAPTVDVHFIQSDNPPTGAGEPALPPLAPAICNAIYAASGYRVRTLPLTKEGFSV</sequence>
<dbReference type="PANTHER" id="PTHR47495">
    <property type="entry name" value="ALDEHYDE DEHYDROGENASE"/>
    <property type="match status" value="1"/>
</dbReference>
<dbReference type="InterPro" id="IPR036856">
    <property type="entry name" value="Ald_Oxase/Xan_DH_a/b_sf"/>
</dbReference>
<dbReference type="SMART" id="SM01008">
    <property type="entry name" value="Ald_Xan_dh_C"/>
    <property type="match status" value="1"/>
</dbReference>
<evidence type="ECO:0000313" key="3">
    <source>
        <dbReference type="Proteomes" id="UP000229730"/>
    </source>
</evidence>
<evidence type="ECO:0000313" key="2">
    <source>
        <dbReference type="EMBL" id="PHZ86732.1"/>
    </source>
</evidence>
<dbReference type="Proteomes" id="UP000229730">
    <property type="component" value="Unassembled WGS sequence"/>
</dbReference>
<dbReference type="OrthoDB" id="9767994at2"/>
<keyword evidence="3" id="KW-1185">Reference proteome</keyword>
<accession>A0A2G4YWL3</accession>
<dbReference type="Pfam" id="PF02738">
    <property type="entry name" value="MoCoBD_1"/>
    <property type="match status" value="1"/>
</dbReference>
<organism evidence="2 3">
    <name type="scientific">Paremcibacter congregatus</name>
    <dbReference type="NCBI Taxonomy" id="2043170"/>
    <lineage>
        <taxon>Bacteria</taxon>
        <taxon>Pseudomonadati</taxon>
        <taxon>Pseudomonadota</taxon>
        <taxon>Alphaproteobacteria</taxon>
        <taxon>Emcibacterales</taxon>
        <taxon>Emcibacteraceae</taxon>
        <taxon>Paremcibacter</taxon>
    </lineage>
</organism>
<dbReference type="EMBL" id="PDEM01000005">
    <property type="protein sequence ID" value="PHZ86732.1"/>
    <property type="molecule type" value="Genomic_DNA"/>
</dbReference>
<evidence type="ECO:0000259" key="1">
    <source>
        <dbReference type="SMART" id="SM01008"/>
    </source>
</evidence>
<dbReference type="InterPro" id="IPR037165">
    <property type="entry name" value="AldOxase/xan_DH_Mopterin-bd_sf"/>
</dbReference>
<dbReference type="GO" id="GO:0016491">
    <property type="term" value="F:oxidoreductase activity"/>
    <property type="evidence" value="ECO:0007669"/>
    <property type="project" value="InterPro"/>
</dbReference>
<dbReference type="InterPro" id="IPR052516">
    <property type="entry name" value="N-heterocyclic_Hydroxylase"/>
</dbReference>
<dbReference type="SUPFAM" id="SSF56003">
    <property type="entry name" value="Molybdenum cofactor-binding domain"/>
    <property type="match status" value="2"/>
</dbReference>
<reference evidence="2 3" key="1">
    <citation type="submission" date="2017-10" db="EMBL/GenBank/DDBJ databases">
        <title>Frigbacter circumglobatus gen. nov. sp. nov., isolated from sediment cultured in situ.</title>
        <authorList>
            <person name="Zhao Z."/>
        </authorList>
    </citation>
    <scope>NUCLEOTIDE SEQUENCE [LARGE SCALE GENOMIC DNA]</scope>
    <source>
        <strain evidence="2 3">ZYL</strain>
    </source>
</reference>
<dbReference type="AlphaFoldDB" id="A0A2G4YWL3"/>
<dbReference type="InParanoid" id="A0A2G4YWL3"/>